<gene>
    <name evidence="5" type="ORF">LACBIDRAFT_303983</name>
</gene>
<name>B0DKP6_LACBS</name>
<dbReference type="Pfam" id="PF00135">
    <property type="entry name" value="COesterase"/>
    <property type="match status" value="1"/>
</dbReference>
<dbReference type="KEGG" id="lbc:LACBIDRAFT_303983"/>
<dbReference type="AlphaFoldDB" id="B0DKP6"/>
<dbReference type="Proteomes" id="UP000001194">
    <property type="component" value="Unassembled WGS sequence"/>
</dbReference>
<dbReference type="OrthoDB" id="408631at2759"/>
<dbReference type="SUPFAM" id="SSF53474">
    <property type="entry name" value="alpha/beta-Hydrolases"/>
    <property type="match status" value="1"/>
</dbReference>
<dbReference type="GO" id="GO:0016787">
    <property type="term" value="F:hydrolase activity"/>
    <property type="evidence" value="ECO:0007669"/>
    <property type="project" value="UniProtKB-KW"/>
</dbReference>
<accession>B0DKP6</accession>
<dbReference type="InterPro" id="IPR050309">
    <property type="entry name" value="Type-B_Carboxylest/Lipase"/>
</dbReference>
<sequence>MLLSLSYVLALYSLSTFAAPTTNDGVPRVKLGKTTLVGRAITASKVEFFGAIPYAEPPLGPLRLRPPVLKTHLNVATFNATNFGKGCLQYPKHLTADEVDEDCMTINVYRPAGISSDAKLPVLFWTHGGGMIQGAGNMFNGSAIVAQSITRGTPIIYVNFNYRLGPLGFPQGQEAINNKALNLGLKDQVTALEWVQQNIGIFGGDKKKVTVFGESAGSIMTSALFLNSNLEKYARAAIFQSGHLTFKGNFPATHQQSDWDGFVALVPSCADLVAMNNTWDCIREAPVAEIFASLVNVETNTAAPFMPVLDGPDGFIPDYPSKLYAKGHFAKLPFITGTNLDEGTLFVAPTINSTDQVRASLIAGASPSNNPASLNASVDKILQLYPDVPALGAPFGTGNETFGYSSQYKRMAAISTDAMMLAPRRFWQKAAADFGVKTYGYLFTEPMLADPPALGTTHAVDLTFVYGGLYYKPLEKTTSAHTASSYFIDYWVSFTNGLDPNDGKGVQRPKWEQYTSKNQVLLQINGQNTTTIPDTFRKTQTDFMNSDPAIWFH</sequence>
<evidence type="ECO:0000259" key="4">
    <source>
        <dbReference type="Pfam" id="PF00135"/>
    </source>
</evidence>
<dbReference type="PANTHER" id="PTHR11559">
    <property type="entry name" value="CARBOXYLESTERASE"/>
    <property type="match status" value="1"/>
</dbReference>
<keyword evidence="2 3" id="KW-0378">Hydrolase</keyword>
<dbReference type="HOGENOM" id="CLU_006586_10_6_1"/>
<proteinExistence type="inferred from homology"/>
<dbReference type="InParanoid" id="B0DKP6"/>
<protein>
    <recommendedName>
        <fullName evidence="3">Carboxylic ester hydrolase</fullName>
        <ecNumber evidence="3">3.1.1.-</ecNumber>
    </recommendedName>
</protein>
<keyword evidence="6" id="KW-1185">Reference proteome</keyword>
<reference evidence="5" key="1">
    <citation type="journal article" date="2008" name="Nature">
        <title>The genome of Laccaria bicolor provides insights into mycorrhizal symbiosis.</title>
        <authorList>
            <person name="Martin F."/>
            <person name="Aerts A."/>
            <person name="Ahren D."/>
            <person name="Brun A."/>
            <person name="Danchin E.G.J."/>
            <person name="Duchaussoy F."/>
            <person name="Gibon J."/>
            <person name="Kohler A."/>
            <person name="Lindquist E."/>
            <person name="Pereda V."/>
            <person name="Salamov A."/>
            <person name="Shapiro H.J."/>
            <person name="Wuyts J."/>
            <person name="Blaudez D."/>
            <person name="Buee M."/>
            <person name="Brokstein P."/>
            <person name="Canbaeck B."/>
            <person name="Cohen D."/>
            <person name="Courty P.E."/>
            <person name="Coutinho P.M."/>
            <person name="Delaruelle C."/>
            <person name="Detter J.C."/>
            <person name="Deveau A."/>
            <person name="DiFazio S."/>
            <person name="Duplessis S."/>
            <person name="Fraissinet-Tachet L."/>
            <person name="Lucic E."/>
            <person name="Frey-Klett P."/>
            <person name="Fourrey C."/>
            <person name="Feussner I."/>
            <person name="Gay G."/>
            <person name="Grimwood J."/>
            <person name="Hoegger P.J."/>
            <person name="Jain P."/>
            <person name="Kilaru S."/>
            <person name="Labbe J."/>
            <person name="Lin Y.C."/>
            <person name="Legue V."/>
            <person name="Le Tacon F."/>
            <person name="Marmeisse R."/>
            <person name="Melayah D."/>
            <person name="Montanini B."/>
            <person name="Muratet M."/>
            <person name="Nehls U."/>
            <person name="Niculita-Hirzel H."/>
            <person name="Oudot-Le Secq M.P."/>
            <person name="Peter M."/>
            <person name="Quesneville H."/>
            <person name="Rajashekar B."/>
            <person name="Reich M."/>
            <person name="Rouhier N."/>
            <person name="Schmutz J."/>
            <person name="Yin T."/>
            <person name="Chalot M."/>
            <person name="Henrissat B."/>
            <person name="Kuees U."/>
            <person name="Lucas S."/>
            <person name="Van de Peer Y."/>
            <person name="Podila G.K."/>
            <person name="Polle A."/>
            <person name="Pukkila P.J."/>
            <person name="Richardson P.M."/>
            <person name="Rouze P."/>
            <person name="Sanders I.R."/>
            <person name="Stajich J.E."/>
            <person name="Tunlid A."/>
            <person name="Tuskan G."/>
            <person name="Grigoriev I.V."/>
        </authorList>
    </citation>
    <scope>NUCLEOTIDE SEQUENCE [LARGE SCALE GENOMIC DNA]</scope>
</reference>
<evidence type="ECO:0000313" key="5">
    <source>
        <dbReference type="EMBL" id="EDR04777.1"/>
    </source>
</evidence>
<dbReference type="STRING" id="486041.B0DKP6"/>
<dbReference type="EMBL" id="DS547116">
    <property type="protein sequence ID" value="EDR04777.1"/>
    <property type="molecule type" value="Genomic_DNA"/>
</dbReference>
<dbReference type="InterPro" id="IPR019826">
    <property type="entry name" value="Carboxylesterase_B_AS"/>
</dbReference>
<feature type="signal peptide" evidence="3">
    <location>
        <begin position="1"/>
        <end position="18"/>
    </location>
</feature>
<dbReference type="EC" id="3.1.1.-" evidence="3"/>
<dbReference type="FunCoup" id="B0DKP6">
    <property type="interactions" value="2"/>
</dbReference>
<evidence type="ECO:0000256" key="1">
    <source>
        <dbReference type="ARBA" id="ARBA00005964"/>
    </source>
</evidence>
<feature type="domain" description="Carboxylesterase type B" evidence="4">
    <location>
        <begin position="36"/>
        <end position="543"/>
    </location>
</feature>
<dbReference type="RefSeq" id="XP_001884601.1">
    <property type="nucleotide sequence ID" value="XM_001884566.1"/>
</dbReference>
<evidence type="ECO:0000256" key="2">
    <source>
        <dbReference type="ARBA" id="ARBA00022801"/>
    </source>
</evidence>
<evidence type="ECO:0000313" key="6">
    <source>
        <dbReference type="Proteomes" id="UP000001194"/>
    </source>
</evidence>
<dbReference type="InterPro" id="IPR029058">
    <property type="entry name" value="AB_hydrolase_fold"/>
</dbReference>
<evidence type="ECO:0000256" key="3">
    <source>
        <dbReference type="RuleBase" id="RU361235"/>
    </source>
</evidence>
<organism evidence="6">
    <name type="scientific">Laccaria bicolor (strain S238N-H82 / ATCC MYA-4686)</name>
    <name type="common">Bicoloured deceiver</name>
    <name type="synonym">Laccaria laccata var. bicolor</name>
    <dbReference type="NCBI Taxonomy" id="486041"/>
    <lineage>
        <taxon>Eukaryota</taxon>
        <taxon>Fungi</taxon>
        <taxon>Dikarya</taxon>
        <taxon>Basidiomycota</taxon>
        <taxon>Agaricomycotina</taxon>
        <taxon>Agaricomycetes</taxon>
        <taxon>Agaricomycetidae</taxon>
        <taxon>Agaricales</taxon>
        <taxon>Agaricineae</taxon>
        <taxon>Hydnangiaceae</taxon>
        <taxon>Laccaria</taxon>
    </lineage>
</organism>
<dbReference type="GeneID" id="6080136"/>
<dbReference type="ESTHER" id="lacbs-b0dkp6">
    <property type="family name" value="Fungal_carboxylesterase_lipase"/>
</dbReference>
<dbReference type="Gene3D" id="3.40.50.1820">
    <property type="entry name" value="alpha/beta hydrolase"/>
    <property type="match status" value="1"/>
</dbReference>
<feature type="chain" id="PRO_5005122311" description="Carboxylic ester hydrolase" evidence="3">
    <location>
        <begin position="19"/>
        <end position="553"/>
    </location>
</feature>
<keyword evidence="3" id="KW-0732">Signal</keyword>
<dbReference type="PROSITE" id="PS00122">
    <property type="entry name" value="CARBOXYLESTERASE_B_1"/>
    <property type="match status" value="1"/>
</dbReference>
<dbReference type="InterPro" id="IPR002018">
    <property type="entry name" value="CarbesteraseB"/>
</dbReference>
<comment type="similarity">
    <text evidence="1 3">Belongs to the type-B carboxylesterase/lipase family.</text>
</comment>